<comment type="caution">
    <text evidence="1">The sequence shown here is derived from an EMBL/GenBank/DDBJ whole genome shotgun (WGS) entry which is preliminary data.</text>
</comment>
<gene>
    <name evidence="1" type="ORF">EVJ58_g4958</name>
</gene>
<dbReference type="AlphaFoldDB" id="A0A4Y9YH03"/>
<dbReference type="Proteomes" id="UP000298390">
    <property type="component" value="Unassembled WGS sequence"/>
</dbReference>
<sequence>MFTTRGFTCLEVDLAPPEKAGTSDALMQHYEAELSSHIRLTMIPFAPIIVARGSGALIAQTYISSHPASGLLLISPPVSNAALQSSSEAEGKTLLPTALPEFNFEPRFPCAVLCTQREATAFTENRLWADENVSKLVTRDEQALDGQEGFVKIEQWLDEVGV</sequence>
<evidence type="ECO:0000313" key="1">
    <source>
        <dbReference type="EMBL" id="TFY60721.1"/>
    </source>
</evidence>
<dbReference type="EMBL" id="SEKV01000240">
    <property type="protein sequence ID" value="TFY60721.1"/>
    <property type="molecule type" value="Genomic_DNA"/>
</dbReference>
<reference evidence="1 2" key="1">
    <citation type="submission" date="2019-01" db="EMBL/GenBank/DDBJ databases">
        <title>Genome sequencing of the rare red list fungi Fomitopsis rosea.</title>
        <authorList>
            <person name="Buettner E."/>
            <person name="Kellner H."/>
        </authorList>
    </citation>
    <scope>NUCLEOTIDE SEQUENCE [LARGE SCALE GENOMIC DNA]</scope>
    <source>
        <strain evidence="1 2">DSM 105464</strain>
    </source>
</reference>
<name>A0A4Y9YH03_9APHY</name>
<protein>
    <submittedName>
        <fullName evidence="1">Uncharacterized protein</fullName>
    </submittedName>
</protein>
<proteinExistence type="predicted"/>
<evidence type="ECO:0000313" key="2">
    <source>
        <dbReference type="Proteomes" id="UP000298390"/>
    </source>
</evidence>
<accession>A0A4Y9YH03</accession>
<organism evidence="1 2">
    <name type="scientific">Rhodofomes roseus</name>
    <dbReference type="NCBI Taxonomy" id="34475"/>
    <lineage>
        <taxon>Eukaryota</taxon>
        <taxon>Fungi</taxon>
        <taxon>Dikarya</taxon>
        <taxon>Basidiomycota</taxon>
        <taxon>Agaricomycotina</taxon>
        <taxon>Agaricomycetes</taxon>
        <taxon>Polyporales</taxon>
        <taxon>Rhodofomes</taxon>
    </lineage>
</organism>